<evidence type="ECO:0000256" key="1">
    <source>
        <dbReference type="ARBA" id="ARBA00022574"/>
    </source>
</evidence>
<feature type="repeat" description="WD" evidence="3">
    <location>
        <begin position="224"/>
        <end position="266"/>
    </location>
</feature>
<dbReference type="Gene3D" id="2.130.10.10">
    <property type="entry name" value="YVTN repeat-like/Quinoprotein amine dehydrogenase"/>
    <property type="match status" value="1"/>
</dbReference>
<dbReference type="Pfam" id="PF00400">
    <property type="entry name" value="WD40"/>
    <property type="match status" value="2"/>
</dbReference>
<reference evidence="6" key="1">
    <citation type="submission" date="2025-08" db="UniProtKB">
        <authorList>
            <consortium name="RefSeq"/>
        </authorList>
    </citation>
    <scope>IDENTIFICATION</scope>
</reference>
<dbReference type="RefSeq" id="XP_003738146.1">
    <property type="nucleotide sequence ID" value="XM_003738098.1"/>
</dbReference>
<feature type="repeat" description="WD" evidence="3">
    <location>
        <begin position="272"/>
        <end position="313"/>
    </location>
</feature>
<dbReference type="InterPro" id="IPR019775">
    <property type="entry name" value="WD40_repeat_CS"/>
</dbReference>
<dbReference type="PROSITE" id="PS00678">
    <property type="entry name" value="WD_REPEATS_1"/>
    <property type="match status" value="1"/>
</dbReference>
<dbReference type="GO" id="GO:0043161">
    <property type="term" value="P:proteasome-mediated ubiquitin-dependent protein catabolic process"/>
    <property type="evidence" value="ECO:0007669"/>
    <property type="project" value="TreeGrafter"/>
</dbReference>
<keyword evidence="5" id="KW-1185">Reference proteome</keyword>
<dbReference type="InterPro" id="IPR036322">
    <property type="entry name" value="WD40_repeat_dom_sf"/>
</dbReference>
<evidence type="ECO:0000256" key="4">
    <source>
        <dbReference type="SAM" id="MobiDB-lite"/>
    </source>
</evidence>
<dbReference type="InterPro" id="IPR001680">
    <property type="entry name" value="WD40_rpt"/>
</dbReference>
<dbReference type="KEGG" id="goe:100898729"/>
<dbReference type="SMART" id="SM00320">
    <property type="entry name" value="WD40"/>
    <property type="match status" value="4"/>
</dbReference>
<dbReference type="PANTHER" id="PTHR19847">
    <property type="entry name" value="DDB1- AND CUL4-ASSOCIATED FACTOR 11"/>
    <property type="match status" value="1"/>
</dbReference>
<feature type="region of interest" description="Disordered" evidence="4">
    <location>
        <begin position="22"/>
        <end position="45"/>
    </location>
</feature>
<evidence type="ECO:0000313" key="5">
    <source>
        <dbReference type="Proteomes" id="UP000694867"/>
    </source>
</evidence>
<sequence length="477" mass="53496">MSESENLIQTVISTLNRLSGILHEPPESVDQPTSGDSVGRKHGDGLDDTKILGNDVFNLVRQHSGRLKRKKTSNILDALHERNLGATIRNLDEKAVSGTYEKDGDIFVCATRFGGVRIYDTRTDQTIPSMWFKRANPEESITECTVSPDARYLAYSMTMGGMVLQPMEREDAPASCFQLEGRLAARSFAACLKFAPSRDEIIAGTTDSSILFFDLKSLKQTQQITTQAGRIRGLALADPYSQIFYTGGDDGLIKVWDRRTVQGSDSQPVGYLAGHRNAVLFIDSKNDGRYLISCSHDQSIKLWDIRSMTDKKAIQERRPLQGSIEWELRLVRPNRTDSWASPASGDASVLTFRTILVDETEIHCRFSPMATTGQRFVYAGCRSGRVKIFDILSGKLAMSNGEFGPYACLRDVSWHPYLPIIKATRLCGFVDEYRYSAAPQKVVPHEYDEIYRESPNPLLGLYRDIVPGRRVGQRLRF</sequence>
<dbReference type="InterPro" id="IPR051859">
    <property type="entry name" value="DCAF"/>
</dbReference>
<organism evidence="5 6">
    <name type="scientific">Galendromus occidentalis</name>
    <name type="common">western predatory mite</name>
    <dbReference type="NCBI Taxonomy" id="34638"/>
    <lineage>
        <taxon>Eukaryota</taxon>
        <taxon>Metazoa</taxon>
        <taxon>Ecdysozoa</taxon>
        <taxon>Arthropoda</taxon>
        <taxon>Chelicerata</taxon>
        <taxon>Arachnida</taxon>
        <taxon>Acari</taxon>
        <taxon>Parasitiformes</taxon>
        <taxon>Mesostigmata</taxon>
        <taxon>Gamasina</taxon>
        <taxon>Phytoseioidea</taxon>
        <taxon>Phytoseiidae</taxon>
        <taxon>Typhlodrominae</taxon>
        <taxon>Galendromus</taxon>
    </lineage>
</organism>
<gene>
    <name evidence="6" type="primary">LOC100898729</name>
</gene>
<dbReference type="PANTHER" id="PTHR19847:SF7">
    <property type="entry name" value="DDB1- AND CUL4-ASSOCIATED FACTOR 11"/>
    <property type="match status" value="1"/>
</dbReference>
<accession>A0AAJ6QN09</accession>
<evidence type="ECO:0000256" key="2">
    <source>
        <dbReference type="ARBA" id="ARBA00022737"/>
    </source>
</evidence>
<proteinExistence type="predicted"/>
<evidence type="ECO:0000256" key="3">
    <source>
        <dbReference type="PROSITE-ProRule" id="PRU00221"/>
    </source>
</evidence>
<dbReference type="AlphaFoldDB" id="A0AAJ6QN09"/>
<keyword evidence="1 3" id="KW-0853">WD repeat</keyword>
<dbReference type="PROSITE" id="PS50082">
    <property type="entry name" value="WD_REPEATS_2"/>
    <property type="match status" value="2"/>
</dbReference>
<dbReference type="GO" id="GO:0080008">
    <property type="term" value="C:Cul4-RING E3 ubiquitin ligase complex"/>
    <property type="evidence" value="ECO:0007669"/>
    <property type="project" value="TreeGrafter"/>
</dbReference>
<evidence type="ECO:0000313" key="6">
    <source>
        <dbReference type="RefSeq" id="XP_003738146.1"/>
    </source>
</evidence>
<protein>
    <submittedName>
        <fullName evidence="6">DDB1- and CUL4-associated factor 11</fullName>
    </submittedName>
</protein>
<dbReference type="Proteomes" id="UP000694867">
    <property type="component" value="Unplaced"/>
</dbReference>
<dbReference type="PROSITE" id="PS50294">
    <property type="entry name" value="WD_REPEATS_REGION"/>
    <property type="match status" value="1"/>
</dbReference>
<dbReference type="InterPro" id="IPR015943">
    <property type="entry name" value="WD40/YVTN_repeat-like_dom_sf"/>
</dbReference>
<keyword evidence="2" id="KW-0677">Repeat</keyword>
<dbReference type="SUPFAM" id="SSF50978">
    <property type="entry name" value="WD40 repeat-like"/>
    <property type="match status" value="1"/>
</dbReference>
<dbReference type="GeneID" id="100898729"/>
<name>A0AAJ6QN09_9ACAR</name>